<dbReference type="GO" id="GO:0005829">
    <property type="term" value="C:cytosol"/>
    <property type="evidence" value="ECO:0007669"/>
    <property type="project" value="TreeGrafter"/>
</dbReference>
<evidence type="ECO:0000259" key="2">
    <source>
        <dbReference type="Pfam" id="PF00248"/>
    </source>
</evidence>
<organism evidence="3 4">
    <name type="scientific">Microbispora rosea</name>
    <dbReference type="NCBI Taxonomy" id="58117"/>
    <lineage>
        <taxon>Bacteria</taxon>
        <taxon>Bacillati</taxon>
        <taxon>Actinomycetota</taxon>
        <taxon>Actinomycetes</taxon>
        <taxon>Streptosporangiales</taxon>
        <taxon>Streptosporangiaceae</taxon>
        <taxon>Microbispora</taxon>
    </lineage>
</organism>
<keyword evidence="1" id="KW-0560">Oxidoreductase</keyword>
<dbReference type="PANTHER" id="PTHR43364:SF4">
    <property type="entry name" value="NAD(P)-LINKED OXIDOREDUCTASE SUPERFAMILY PROTEIN"/>
    <property type="match status" value="1"/>
</dbReference>
<dbReference type="CDD" id="cd19080">
    <property type="entry name" value="AKR_AKR9A_9B"/>
    <property type="match status" value="1"/>
</dbReference>
<accession>A0A1N7BB06</accession>
<dbReference type="InterPro" id="IPR023210">
    <property type="entry name" value="NADP_OxRdtase_dom"/>
</dbReference>
<keyword evidence="4" id="KW-1185">Reference proteome</keyword>
<dbReference type="PANTHER" id="PTHR43364">
    <property type="entry name" value="NADH-SPECIFIC METHYLGLYOXAL REDUCTASE-RELATED"/>
    <property type="match status" value="1"/>
</dbReference>
<protein>
    <submittedName>
        <fullName evidence="3">Predicted oxidoreductase</fullName>
    </submittedName>
</protein>
<dbReference type="STRING" id="58117.SAMN05421833_109252"/>
<dbReference type="InterPro" id="IPR050523">
    <property type="entry name" value="AKR_Detox_Biosynth"/>
</dbReference>
<proteinExistence type="predicted"/>
<dbReference type="AlphaFoldDB" id="A0A1N7BB06"/>
<dbReference type="Pfam" id="PF00248">
    <property type="entry name" value="Aldo_ket_red"/>
    <property type="match status" value="1"/>
</dbReference>
<evidence type="ECO:0000256" key="1">
    <source>
        <dbReference type="ARBA" id="ARBA00023002"/>
    </source>
</evidence>
<feature type="domain" description="NADP-dependent oxidoreductase" evidence="2">
    <location>
        <begin position="22"/>
        <end position="321"/>
    </location>
</feature>
<dbReference type="Proteomes" id="UP000186096">
    <property type="component" value="Unassembled WGS sequence"/>
</dbReference>
<dbReference type="FunFam" id="3.20.20.100:FF:000004">
    <property type="entry name" value="Oxidoreductase, aldo/keto reductase"/>
    <property type="match status" value="1"/>
</dbReference>
<sequence length="355" mass="38495">MTHSAIGMRYRTLGTSGLRVSELILGAMTFGEQGGVGAPPAECRRMLDLYAEAGGNMIDTAVNYRDGASEEILGELLEGRRESFVLGTKYTVSRDRSDPNAAGNHRKNLRASLETSLRRLRTDYLDLYWVHMWDRDTPIEETMRALDDAVQAGKVLYVGISDAPAWVVARANTLAEWRGWSPFIGLQVPYSLLQRDVERELLPMAESLGLAVTAWSPLGGGVLSGKYTLPRVHTPQDGAVPTGRLKAESLSARDHAVARAVQEAADDLGATPAQVAIAWTMSRSPAVHPIVGARSADQLRDNLAAAGLALPPEVRTRLEQATEFTLGFPGDFIAQTSPWVFGAALTDPPSGTFRR</sequence>
<dbReference type="SUPFAM" id="SSF51430">
    <property type="entry name" value="NAD(P)-linked oxidoreductase"/>
    <property type="match status" value="1"/>
</dbReference>
<name>A0A1N7BB06_9ACTN</name>
<dbReference type="Gene3D" id="3.20.20.100">
    <property type="entry name" value="NADP-dependent oxidoreductase domain"/>
    <property type="match status" value="1"/>
</dbReference>
<evidence type="ECO:0000313" key="3">
    <source>
        <dbReference type="EMBL" id="SIR48517.1"/>
    </source>
</evidence>
<dbReference type="GO" id="GO:0016491">
    <property type="term" value="F:oxidoreductase activity"/>
    <property type="evidence" value="ECO:0007669"/>
    <property type="project" value="UniProtKB-KW"/>
</dbReference>
<reference evidence="4" key="1">
    <citation type="submission" date="2017-01" db="EMBL/GenBank/DDBJ databases">
        <authorList>
            <person name="Varghese N."/>
            <person name="Submissions S."/>
        </authorList>
    </citation>
    <scope>NUCLEOTIDE SEQUENCE [LARGE SCALE GENOMIC DNA]</scope>
    <source>
        <strain evidence="4">ATCC 12950</strain>
    </source>
</reference>
<gene>
    <name evidence="3" type="ORF">SAMN05421833_109252</name>
</gene>
<dbReference type="EMBL" id="FTNI01000009">
    <property type="protein sequence ID" value="SIR48517.1"/>
    <property type="molecule type" value="Genomic_DNA"/>
</dbReference>
<evidence type="ECO:0000313" key="4">
    <source>
        <dbReference type="Proteomes" id="UP000186096"/>
    </source>
</evidence>
<dbReference type="InterPro" id="IPR036812">
    <property type="entry name" value="NAD(P)_OxRdtase_dom_sf"/>
</dbReference>